<sequence length="186" mass="21500">MINECTSYEELLNKDDFLHKVKIGKEQIYNIKMNDINFLSFLCDNAFSSEASTLSRRCINAINIYQGVIAKFLLKDSSLFEAYFSSFSQSTTYRMWALTTVLSHFLSSFPDDVNQLLNNSDVILPTLLHHLHESFVQDFFYQLNDLDPKLTTKLFSAILRILCSKEVSDEHLASIIKKSFIDERKS</sequence>
<organism evidence="1 2">
    <name type="scientific">Trichomonas vaginalis (strain ATCC PRA-98 / G3)</name>
    <dbReference type="NCBI Taxonomy" id="412133"/>
    <lineage>
        <taxon>Eukaryota</taxon>
        <taxon>Metamonada</taxon>
        <taxon>Parabasalia</taxon>
        <taxon>Trichomonadida</taxon>
        <taxon>Trichomonadidae</taxon>
        <taxon>Trichomonas</taxon>
    </lineage>
</organism>
<reference evidence="1" key="1">
    <citation type="submission" date="2006-10" db="EMBL/GenBank/DDBJ databases">
        <authorList>
            <person name="Amadeo P."/>
            <person name="Zhao Q."/>
            <person name="Wortman J."/>
            <person name="Fraser-Liggett C."/>
            <person name="Carlton J."/>
        </authorList>
    </citation>
    <scope>NUCLEOTIDE SEQUENCE</scope>
    <source>
        <strain evidence="1">G3</strain>
    </source>
</reference>
<dbReference type="InParanoid" id="A2DDH9"/>
<dbReference type="AlphaFoldDB" id="A2DDH9"/>
<evidence type="ECO:0000313" key="1">
    <source>
        <dbReference type="EMBL" id="EAY21658.1"/>
    </source>
</evidence>
<protein>
    <submittedName>
        <fullName evidence="1">Uncharacterized protein</fullName>
    </submittedName>
</protein>
<dbReference type="Proteomes" id="UP000001542">
    <property type="component" value="Unassembled WGS sequence"/>
</dbReference>
<evidence type="ECO:0000313" key="2">
    <source>
        <dbReference type="Proteomes" id="UP000001542"/>
    </source>
</evidence>
<accession>A2DDH9</accession>
<dbReference type="VEuPathDB" id="TrichDB:TVAGG3_0733450"/>
<proteinExistence type="predicted"/>
<reference evidence="1" key="2">
    <citation type="journal article" date="2007" name="Science">
        <title>Draft genome sequence of the sexually transmitted pathogen Trichomonas vaginalis.</title>
        <authorList>
            <person name="Carlton J.M."/>
            <person name="Hirt R.P."/>
            <person name="Silva J.C."/>
            <person name="Delcher A.L."/>
            <person name="Schatz M."/>
            <person name="Zhao Q."/>
            <person name="Wortman J.R."/>
            <person name="Bidwell S.L."/>
            <person name="Alsmark U.C.M."/>
            <person name="Besteiro S."/>
            <person name="Sicheritz-Ponten T."/>
            <person name="Noel C.J."/>
            <person name="Dacks J.B."/>
            <person name="Foster P.G."/>
            <person name="Simillion C."/>
            <person name="Van de Peer Y."/>
            <person name="Miranda-Saavedra D."/>
            <person name="Barton G.J."/>
            <person name="Westrop G.D."/>
            <person name="Mueller S."/>
            <person name="Dessi D."/>
            <person name="Fiori P.L."/>
            <person name="Ren Q."/>
            <person name="Paulsen I."/>
            <person name="Zhang H."/>
            <person name="Bastida-Corcuera F.D."/>
            <person name="Simoes-Barbosa A."/>
            <person name="Brown M.T."/>
            <person name="Hayes R.D."/>
            <person name="Mukherjee M."/>
            <person name="Okumura C.Y."/>
            <person name="Schneider R."/>
            <person name="Smith A.J."/>
            <person name="Vanacova S."/>
            <person name="Villalvazo M."/>
            <person name="Haas B.J."/>
            <person name="Pertea M."/>
            <person name="Feldblyum T.V."/>
            <person name="Utterback T.R."/>
            <person name="Shu C.L."/>
            <person name="Osoegawa K."/>
            <person name="de Jong P.J."/>
            <person name="Hrdy I."/>
            <person name="Horvathova L."/>
            <person name="Zubacova Z."/>
            <person name="Dolezal P."/>
            <person name="Malik S.B."/>
            <person name="Logsdon J.M. Jr."/>
            <person name="Henze K."/>
            <person name="Gupta A."/>
            <person name="Wang C.C."/>
            <person name="Dunne R.L."/>
            <person name="Upcroft J.A."/>
            <person name="Upcroft P."/>
            <person name="White O."/>
            <person name="Salzberg S.L."/>
            <person name="Tang P."/>
            <person name="Chiu C.-H."/>
            <person name="Lee Y.-S."/>
            <person name="Embley T.M."/>
            <person name="Coombs G.H."/>
            <person name="Mottram J.C."/>
            <person name="Tachezy J."/>
            <person name="Fraser-Liggett C.M."/>
            <person name="Johnson P.J."/>
        </authorList>
    </citation>
    <scope>NUCLEOTIDE SEQUENCE [LARGE SCALE GENOMIC DNA]</scope>
    <source>
        <strain evidence="1">G3</strain>
    </source>
</reference>
<dbReference type="VEuPathDB" id="TrichDB:TVAG_014250"/>
<gene>
    <name evidence="1" type="ORF">TVAG_014250</name>
</gene>
<name>A2DDH9_TRIV3</name>
<dbReference type="EMBL" id="DS113189">
    <property type="protein sequence ID" value="EAY21658.1"/>
    <property type="molecule type" value="Genomic_DNA"/>
</dbReference>
<keyword evidence="2" id="KW-1185">Reference proteome</keyword>